<proteinExistence type="predicted"/>
<dbReference type="SUPFAM" id="SSF89957">
    <property type="entry name" value="MTH1187/YkoF-like"/>
    <property type="match status" value="1"/>
</dbReference>
<dbReference type="EMBL" id="FRCF01000014">
    <property type="protein sequence ID" value="SHM55467.1"/>
    <property type="molecule type" value="Genomic_DNA"/>
</dbReference>
<dbReference type="RefSeq" id="WP_072710773.1">
    <property type="nucleotide sequence ID" value="NZ_FRCF01000014.1"/>
</dbReference>
<sequence length="193" mass="20935">MTKENAAVREAGAQFNLSVMSDDFAEVILGALDAVETKKVWMKTDDVATAATGSIADVFDVVKAIYLHAAKTGLHVEMSGNIVLGGCNTGEDENDRKEIRLNEETSSQISQQAGCRFSIYPLGEAGYIEKITKSVEKLPDYGVEVSMAPFATRIDGEVNDIFKALETTFTEIQETSAHVVMPFTISCNSPSNR</sequence>
<protein>
    <submittedName>
        <fullName evidence="2">YKOF-related Family</fullName>
    </submittedName>
</protein>
<dbReference type="AlphaFoldDB" id="A0A1M7JSB9"/>
<dbReference type="Proteomes" id="UP000184206">
    <property type="component" value="Unassembled WGS sequence"/>
</dbReference>
<reference evidence="2 3" key="1">
    <citation type="submission" date="2016-11" db="EMBL/GenBank/DDBJ databases">
        <authorList>
            <person name="Jaros S."/>
            <person name="Januszkiewicz K."/>
            <person name="Wedrychowicz H."/>
        </authorList>
    </citation>
    <scope>NUCLEOTIDE SEQUENCE [LARGE SCALE GENOMIC DNA]</scope>
    <source>
        <strain evidence="2 3">DSM 16010</strain>
    </source>
</reference>
<feature type="domain" description="Thiamin/hydroxymethyl pyrimidine-binding YkoF putative" evidence="1">
    <location>
        <begin position="112"/>
        <end position="192"/>
    </location>
</feature>
<feature type="domain" description="Thiamin/hydroxymethyl pyrimidine-binding YkoF putative" evidence="1">
    <location>
        <begin position="10"/>
        <end position="85"/>
    </location>
</feature>
<organism evidence="2 3">
    <name type="scientific">Lacicoccus alkaliphilus DSM 16010</name>
    <dbReference type="NCBI Taxonomy" id="1123231"/>
    <lineage>
        <taxon>Bacteria</taxon>
        <taxon>Bacillati</taxon>
        <taxon>Bacillota</taxon>
        <taxon>Bacilli</taxon>
        <taxon>Bacillales</taxon>
        <taxon>Salinicoccaceae</taxon>
        <taxon>Lacicoccus</taxon>
    </lineage>
</organism>
<dbReference type="OrthoDB" id="7767286at2"/>
<keyword evidence="3" id="KW-1185">Reference proteome</keyword>
<accession>A0A1M7JSB9</accession>
<evidence type="ECO:0000313" key="2">
    <source>
        <dbReference type="EMBL" id="SHM55467.1"/>
    </source>
</evidence>
<dbReference type="Pfam" id="PF07615">
    <property type="entry name" value="Ykof"/>
    <property type="match status" value="2"/>
</dbReference>
<gene>
    <name evidence="2" type="ORF">SAMN02745189_02355</name>
</gene>
<evidence type="ECO:0000259" key="1">
    <source>
        <dbReference type="Pfam" id="PF07615"/>
    </source>
</evidence>
<dbReference type="InterPro" id="IPR011522">
    <property type="entry name" value="Thiamin/HMP-bd_put_YkoF"/>
</dbReference>
<name>A0A1M7JSB9_9BACL</name>
<dbReference type="Gene3D" id="3.30.70.930">
    <property type="match status" value="2"/>
</dbReference>
<dbReference type="InterPro" id="IPR029756">
    <property type="entry name" value="MTH1187/YkoF-like"/>
</dbReference>
<dbReference type="STRING" id="1123231.SAMN02745189_02355"/>
<evidence type="ECO:0000313" key="3">
    <source>
        <dbReference type="Proteomes" id="UP000184206"/>
    </source>
</evidence>